<dbReference type="InterPro" id="IPR011777">
    <property type="entry name" value="Geranylgeranyl_Rdtase_fam"/>
</dbReference>
<comment type="caution">
    <text evidence="2">The sequence shown here is derived from an EMBL/GenBank/DDBJ whole genome shotgun (WGS) entry which is preliminary data.</text>
</comment>
<evidence type="ECO:0000313" key="2">
    <source>
        <dbReference type="EMBL" id="ELZ09137.1"/>
    </source>
</evidence>
<evidence type="ECO:0000313" key="3">
    <source>
        <dbReference type="Proteomes" id="UP000011560"/>
    </source>
</evidence>
<dbReference type="Pfam" id="PF01494">
    <property type="entry name" value="FAD_binding_3"/>
    <property type="match status" value="1"/>
</dbReference>
<dbReference type="PANTHER" id="PTHR42685:SF18">
    <property type="entry name" value="DIGERANYLGERANYLGLYCEROPHOSPHOLIPID REDUCTASE"/>
    <property type="match status" value="1"/>
</dbReference>
<sequence length="500" mass="54318">MDVRGAVQTIRRITPSSRTKNVFYQRSRLVGMSTQEAVGVGAGDLGRDSWDAVVVGAGTAGCYAAATIADAGYDVVIIERKSPEEAGHIACGDALKGADTFPDAIPKSQLEPAFTNTGVDHGRFEIPQEDTVLEIPVPGELAVVDRWTYGRKVIEGAADAGATFHYDTVVQDVRQTDDGTVTGVDAIRKGTPRTYDAEIVVDGAGALSILQDKADLADSTFDTNVTYSQFCSAYREIVHVDEPVEWSDALVFKPTERAAGYLWYFPRTETEINAGLGFQMTEEPMHLVDDLKRDLRNRAEFQGARVEDKLGAAIPTRRPYDSAVHPGFVAVGDAAGHVNPTTGGGIAGAAYAGTYAAEQAIEAMEQGTVDEDVLWRYNERVMDHFGARYAALDVYNILSTAVDIDELMGLLAAMPGEQIAEALYSGSANLGWGLKIKALLKARGHYGTVWNLYKTKQRADELLSHYEDYPSSPAGFDTWQAERDRLMESVYETTGADPKY</sequence>
<evidence type="ECO:0000259" key="1">
    <source>
        <dbReference type="Pfam" id="PF01494"/>
    </source>
</evidence>
<dbReference type="NCBIfam" id="TIGR02032">
    <property type="entry name" value="GG-red-SF"/>
    <property type="match status" value="1"/>
</dbReference>
<dbReference type="InterPro" id="IPR050407">
    <property type="entry name" value="Geranylgeranyl_reductase"/>
</dbReference>
<dbReference type="GO" id="GO:0071949">
    <property type="term" value="F:FAD binding"/>
    <property type="evidence" value="ECO:0007669"/>
    <property type="project" value="InterPro"/>
</dbReference>
<dbReference type="SUPFAM" id="SSF51905">
    <property type="entry name" value="FAD/NAD(P)-binding domain"/>
    <property type="match status" value="1"/>
</dbReference>
<dbReference type="Gene3D" id="3.50.50.60">
    <property type="entry name" value="FAD/NAD(P)-binding domain"/>
    <property type="match status" value="1"/>
</dbReference>
<dbReference type="InterPro" id="IPR002938">
    <property type="entry name" value="FAD-bd"/>
</dbReference>
<dbReference type="GO" id="GO:0016628">
    <property type="term" value="F:oxidoreductase activity, acting on the CH-CH group of donors, NAD or NADP as acceptor"/>
    <property type="evidence" value="ECO:0007669"/>
    <property type="project" value="InterPro"/>
</dbReference>
<reference evidence="2 3" key="1">
    <citation type="journal article" date="2014" name="PLoS Genet.">
        <title>Phylogenetically driven sequencing of extremely halophilic archaea reveals strategies for static and dynamic osmo-response.</title>
        <authorList>
            <person name="Becker E.A."/>
            <person name="Seitzer P.M."/>
            <person name="Tritt A."/>
            <person name="Larsen D."/>
            <person name="Krusor M."/>
            <person name="Yao A.I."/>
            <person name="Wu D."/>
            <person name="Madern D."/>
            <person name="Eisen J.A."/>
            <person name="Darling A.E."/>
            <person name="Facciotti M.T."/>
        </authorList>
    </citation>
    <scope>NUCLEOTIDE SEQUENCE [LARGE SCALE GENOMIC DNA]</scope>
    <source>
        <strain evidence="2 3">JCM 14624</strain>
    </source>
</reference>
<proteinExistence type="predicted"/>
<dbReference type="InterPro" id="IPR036188">
    <property type="entry name" value="FAD/NAD-bd_sf"/>
</dbReference>
<feature type="domain" description="FAD-binding" evidence="1">
    <location>
        <begin position="51"/>
        <end position="380"/>
    </location>
</feature>
<protein>
    <submittedName>
        <fullName evidence="2">Geranylgeranyl reductase</fullName>
    </submittedName>
</protein>
<dbReference type="STRING" id="1227490.C479_12147"/>
<name>M0BF87_9EURY</name>
<gene>
    <name evidence="2" type="ORF">C479_12147</name>
</gene>
<dbReference type="EMBL" id="AOIQ01000018">
    <property type="protein sequence ID" value="ELZ09137.1"/>
    <property type="molecule type" value="Genomic_DNA"/>
</dbReference>
<dbReference type="AlphaFoldDB" id="M0BF87"/>
<accession>M0BF87</accession>
<dbReference type="PANTHER" id="PTHR42685">
    <property type="entry name" value="GERANYLGERANYL DIPHOSPHATE REDUCTASE"/>
    <property type="match status" value="1"/>
</dbReference>
<keyword evidence="3" id="KW-1185">Reference proteome</keyword>
<dbReference type="PATRIC" id="fig|1227490.4.peg.2475"/>
<dbReference type="Proteomes" id="UP000011560">
    <property type="component" value="Unassembled WGS sequence"/>
</dbReference>
<organism evidence="2 3">
    <name type="scientific">Halovivax asiaticus JCM 14624</name>
    <dbReference type="NCBI Taxonomy" id="1227490"/>
    <lineage>
        <taxon>Archaea</taxon>
        <taxon>Methanobacteriati</taxon>
        <taxon>Methanobacteriota</taxon>
        <taxon>Stenosarchaea group</taxon>
        <taxon>Halobacteria</taxon>
        <taxon>Halobacteriales</taxon>
        <taxon>Natrialbaceae</taxon>
        <taxon>Halovivax</taxon>
    </lineage>
</organism>